<dbReference type="Gene3D" id="3.40.50.150">
    <property type="entry name" value="Vaccinia Virus protein VP39"/>
    <property type="match status" value="1"/>
</dbReference>
<evidence type="ECO:0000259" key="7">
    <source>
        <dbReference type="Pfam" id="PF17827"/>
    </source>
</evidence>
<sequence length="284" mass="31970">MKLFEALHWASSFLKEHSRDENAGELLMMWILNISRSTLFAEQRMELPAADWERFAQAVKDHASGRPVQHIIGYEEFYGRRFIVNEHVLIPRPETEELIVAVLDRINKHFGPSSEPLKLADIGTGSGAIAVTMKLERPALEVAASDISTEAIKIARENATKLGAEIEFRQGDLLNPFINEGEKWDIILSNPPYIPNAEEQILSEVVREHEPHNALFGGVDGLDFYRRFAQDLPKILNEKALICFEIGAGQGESVAGMMREAFPKGHTEIIFDINGKDRIVLIEI</sequence>
<dbReference type="GO" id="GO:0003676">
    <property type="term" value="F:nucleic acid binding"/>
    <property type="evidence" value="ECO:0007669"/>
    <property type="project" value="InterPro"/>
</dbReference>
<dbReference type="InterPro" id="IPR004556">
    <property type="entry name" value="HemK-like"/>
</dbReference>
<dbReference type="AlphaFoldDB" id="A0A942Z5H7"/>
<dbReference type="InterPro" id="IPR007848">
    <property type="entry name" value="Small_mtfrase_dom"/>
</dbReference>
<comment type="catalytic activity">
    <reaction evidence="4 5">
        <text>L-glutaminyl-[peptide chain release factor] + S-adenosyl-L-methionine = N(5)-methyl-L-glutaminyl-[peptide chain release factor] + S-adenosyl-L-homocysteine + H(+)</text>
        <dbReference type="Rhea" id="RHEA:42896"/>
        <dbReference type="Rhea" id="RHEA-COMP:10271"/>
        <dbReference type="Rhea" id="RHEA-COMP:10272"/>
        <dbReference type="ChEBI" id="CHEBI:15378"/>
        <dbReference type="ChEBI" id="CHEBI:30011"/>
        <dbReference type="ChEBI" id="CHEBI:57856"/>
        <dbReference type="ChEBI" id="CHEBI:59789"/>
        <dbReference type="ChEBI" id="CHEBI:61891"/>
        <dbReference type="EC" id="2.1.1.297"/>
    </reaction>
</comment>
<dbReference type="PANTHER" id="PTHR18895">
    <property type="entry name" value="HEMK METHYLTRANSFERASE"/>
    <property type="match status" value="1"/>
</dbReference>
<evidence type="ECO:0000256" key="1">
    <source>
        <dbReference type="ARBA" id="ARBA00022603"/>
    </source>
</evidence>
<evidence type="ECO:0000256" key="3">
    <source>
        <dbReference type="ARBA" id="ARBA00022691"/>
    </source>
</evidence>
<dbReference type="InterPro" id="IPR019874">
    <property type="entry name" value="RF_methyltr_PrmC"/>
</dbReference>
<organism evidence="8 9">
    <name type="scientific">Lederbergia citrea</name>
    <dbReference type="NCBI Taxonomy" id="2833581"/>
    <lineage>
        <taxon>Bacteria</taxon>
        <taxon>Bacillati</taxon>
        <taxon>Bacillota</taxon>
        <taxon>Bacilli</taxon>
        <taxon>Bacillales</taxon>
        <taxon>Bacillaceae</taxon>
        <taxon>Lederbergia</taxon>
    </lineage>
</organism>
<comment type="caution">
    <text evidence="8">The sequence shown here is derived from an EMBL/GenBank/DDBJ whole genome shotgun (WGS) entry which is preliminary data.</text>
</comment>
<dbReference type="GO" id="GO:0032259">
    <property type="term" value="P:methylation"/>
    <property type="evidence" value="ECO:0007669"/>
    <property type="project" value="UniProtKB-KW"/>
</dbReference>
<dbReference type="InterPro" id="IPR040758">
    <property type="entry name" value="PrmC_N"/>
</dbReference>
<dbReference type="Pfam" id="PF17827">
    <property type="entry name" value="PrmC_N"/>
    <property type="match status" value="1"/>
</dbReference>
<dbReference type="EC" id="2.1.1.297" evidence="5"/>
<evidence type="ECO:0000256" key="2">
    <source>
        <dbReference type="ARBA" id="ARBA00022679"/>
    </source>
</evidence>
<evidence type="ECO:0000259" key="6">
    <source>
        <dbReference type="Pfam" id="PF05175"/>
    </source>
</evidence>
<comment type="similarity">
    <text evidence="5">Belongs to the protein N5-glutamine methyltransferase family. PrmC subfamily.</text>
</comment>
<dbReference type="InterPro" id="IPR029063">
    <property type="entry name" value="SAM-dependent_MTases_sf"/>
</dbReference>
<feature type="binding site" evidence="5">
    <location>
        <position position="190"/>
    </location>
    <ligand>
        <name>S-adenosyl-L-methionine</name>
        <dbReference type="ChEBI" id="CHEBI:59789"/>
    </ligand>
</feature>
<keyword evidence="2 5" id="KW-0808">Transferase</keyword>
<accession>A0A942Z5H7</accession>
<evidence type="ECO:0000313" key="9">
    <source>
        <dbReference type="Proteomes" id="UP000676456"/>
    </source>
</evidence>
<feature type="domain" description="Methyltransferase small" evidence="6">
    <location>
        <begin position="118"/>
        <end position="204"/>
    </location>
</feature>
<dbReference type="PANTHER" id="PTHR18895:SF74">
    <property type="entry name" value="MTRF1L RELEASE FACTOR GLUTAMINE METHYLTRANSFERASE"/>
    <property type="match status" value="1"/>
</dbReference>
<name>A0A942Z5H7_9BACI</name>
<dbReference type="SUPFAM" id="SSF53335">
    <property type="entry name" value="S-adenosyl-L-methionine-dependent methyltransferases"/>
    <property type="match status" value="1"/>
</dbReference>
<evidence type="ECO:0000256" key="4">
    <source>
        <dbReference type="ARBA" id="ARBA00048391"/>
    </source>
</evidence>
<keyword evidence="3 5" id="KW-0949">S-adenosyl-L-methionine</keyword>
<evidence type="ECO:0000256" key="5">
    <source>
        <dbReference type="HAMAP-Rule" id="MF_02126"/>
    </source>
</evidence>
<dbReference type="NCBIfam" id="TIGR03534">
    <property type="entry name" value="RF_mod_PrmC"/>
    <property type="match status" value="1"/>
</dbReference>
<dbReference type="HAMAP" id="MF_02126">
    <property type="entry name" value="RF_methyltr_PrmC"/>
    <property type="match status" value="1"/>
</dbReference>
<dbReference type="EMBL" id="JAGYPN010000002">
    <property type="protein sequence ID" value="MBS4223440.1"/>
    <property type="molecule type" value="Genomic_DNA"/>
</dbReference>
<protein>
    <recommendedName>
        <fullName evidence="5">Release factor glutamine methyltransferase</fullName>
        <shortName evidence="5">RF MTase</shortName>
        <ecNumber evidence="5">2.1.1.297</ecNumber>
    </recommendedName>
    <alternativeName>
        <fullName evidence="5">N5-glutamine methyltransferase PrmC</fullName>
    </alternativeName>
    <alternativeName>
        <fullName evidence="5">Protein-(glutamine-N5) MTase PrmC</fullName>
    </alternativeName>
    <alternativeName>
        <fullName evidence="5">Protein-glutamine N-methyltransferase PrmC</fullName>
    </alternativeName>
</protein>
<dbReference type="CDD" id="cd02440">
    <property type="entry name" value="AdoMet_MTases"/>
    <property type="match status" value="1"/>
</dbReference>
<comment type="caution">
    <text evidence="5">Lacks conserved residue(s) required for the propagation of feature annotation.</text>
</comment>
<feature type="binding site" evidence="5">
    <location>
        <position position="146"/>
    </location>
    <ligand>
        <name>S-adenosyl-L-methionine</name>
        <dbReference type="ChEBI" id="CHEBI:59789"/>
    </ligand>
</feature>
<dbReference type="Pfam" id="PF05175">
    <property type="entry name" value="MTS"/>
    <property type="match status" value="1"/>
</dbReference>
<dbReference type="PROSITE" id="PS00092">
    <property type="entry name" value="N6_MTASE"/>
    <property type="match status" value="1"/>
</dbReference>
<keyword evidence="9" id="KW-1185">Reference proteome</keyword>
<reference evidence="8 9" key="1">
    <citation type="submission" date="2021-05" db="EMBL/GenBank/DDBJ databases">
        <title>Novel Bacillus species.</title>
        <authorList>
            <person name="Liu G."/>
        </authorList>
    </citation>
    <scope>NUCLEOTIDE SEQUENCE [LARGE SCALE GENOMIC DNA]</scope>
    <source>
        <strain evidence="8 9">FJAT-49682</strain>
    </source>
</reference>
<feature type="binding site" evidence="5">
    <location>
        <begin position="123"/>
        <end position="127"/>
    </location>
    <ligand>
        <name>S-adenosyl-L-methionine</name>
        <dbReference type="ChEBI" id="CHEBI:59789"/>
    </ligand>
</feature>
<feature type="domain" description="Release factor glutamine methyltransferase N-terminal" evidence="7">
    <location>
        <begin position="5"/>
        <end position="73"/>
    </location>
</feature>
<gene>
    <name evidence="5 8" type="primary">prmC</name>
    <name evidence="8" type="ORF">KHA91_11860</name>
</gene>
<dbReference type="NCBIfam" id="TIGR00536">
    <property type="entry name" value="hemK_fam"/>
    <property type="match status" value="1"/>
</dbReference>
<dbReference type="GO" id="GO:0102559">
    <property type="term" value="F:peptide chain release factor N(5)-glutamine methyltransferase activity"/>
    <property type="evidence" value="ECO:0007669"/>
    <property type="project" value="UniProtKB-EC"/>
</dbReference>
<proteinExistence type="inferred from homology"/>
<feature type="binding site" evidence="5">
    <location>
        <begin position="190"/>
        <end position="193"/>
    </location>
    <ligand>
        <name>substrate</name>
    </ligand>
</feature>
<dbReference type="Proteomes" id="UP000676456">
    <property type="component" value="Unassembled WGS sequence"/>
</dbReference>
<dbReference type="InterPro" id="IPR050320">
    <property type="entry name" value="N5-glutamine_MTase"/>
</dbReference>
<keyword evidence="1 5" id="KW-0489">Methyltransferase</keyword>
<dbReference type="RefSeq" id="WP_213098931.1">
    <property type="nucleotide sequence ID" value="NZ_JAGYPN010000002.1"/>
</dbReference>
<dbReference type="InterPro" id="IPR002052">
    <property type="entry name" value="DNA_methylase_N6_adenine_CS"/>
</dbReference>
<dbReference type="Gene3D" id="1.10.8.10">
    <property type="entry name" value="DNA helicase RuvA subunit, C-terminal domain"/>
    <property type="match status" value="1"/>
</dbReference>
<comment type="function">
    <text evidence="5">Methylates the class 1 translation termination release factors RF1/PrfA and RF2/PrfB on the glutamine residue of the universally conserved GGQ motif.</text>
</comment>
<evidence type="ECO:0000313" key="8">
    <source>
        <dbReference type="EMBL" id="MBS4223440.1"/>
    </source>
</evidence>